<name>A0ABU2G429_9EURY</name>
<feature type="transmembrane region" description="Helical" evidence="2">
    <location>
        <begin position="255"/>
        <end position="273"/>
    </location>
</feature>
<keyword evidence="5" id="KW-1185">Reference proteome</keyword>
<organism evidence="4 5">
    <name type="scientific">Halogeometricum luteum</name>
    <dbReference type="NCBI Taxonomy" id="2950537"/>
    <lineage>
        <taxon>Archaea</taxon>
        <taxon>Methanobacteriati</taxon>
        <taxon>Methanobacteriota</taxon>
        <taxon>Stenosarchaea group</taxon>
        <taxon>Halobacteria</taxon>
        <taxon>Halobacteriales</taxon>
        <taxon>Haloferacaceae</taxon>
        <taxon>Halogeometricum</taxon>
    </lineage>
</organism>
<dbReference type="Proteomes" id="UP001254813">
    <property type="component" value="Unassembled WGS sequence"/>
</dbReference>
<feature type="transmembrane region" description="Helical" evidence="2">
    <location>
        <begin position="338"/>
        <end position="361"/>
    </location>
</feature>
<feature type="region of interest" description="Disordered" evidence="1">
    <location>
        <begin position="191"/>
        <end position="212"/>
    </location>
</feature>
<keyword evidence="2" id="KW-0472">Membrane</keyword>
<reference evidence="4 5" key="1">
    <citation type="submission" date="2022-06" db="EMBL/GenBank/DDBJ databases">
        <title>Halogeometricum sp. a new haloarchaeum isolate from saline soil.</title>
        <authorList>
            <person name="Strakova D."/>
            <person name="Galisteo C."/>
            <person name="Sanchez-Porro C."/>
            <person name="Ventosa A."/>
        </authorList>
    </citation>
    <scope>NUCLEOTIDE SEQUENCE [LARGE SCALE GENOMIC DNA]</scope>
    <source>
        <strain evidence="5">S3BR25-2</strain>
    </source>
</reference>
<comment type="caution">
    <text evidence="4">The sequence shown here is derived from an EMBL/GenBank/DDBJ whole genome shotgun (WGS) entry which is preliminary data.</text>
</comment>
<keyword evidence="2" id="KW-0812">Transmembrane</keyword>
<gene>
    <name evidence="4" type="ORF">NDI79_15395</name>
</gene>
<evidence type="ECO:0000259" key="3">
    <source>
        <dbReference type="Pfam" id="PF25928"/>
    </source>
</evidence>
<sequence length="370" mass="38401">MVDLSALWNVGMLVAAFAGGAFGASIGAQPAFIFTGFLVIAGEAGNLAAEAAAGAMNADPAQLSALGLTGSIAFGPVFGPHISFAAGAAASAYAAQKGYMETDFDYFAAKDINYAFGTKPDVLAVGGLFGVAGYGLAQLMTAFAAPWGPVAMAVVLSGVLHRVVFGYDVAGRPAEGWLNMKPFEDDRFRDQPQGVTDGGWDETVESEPETDRGGRLNRFLVEPWLPQQYQWTRVAFLGAVAGILGAYTGYASGSVYLVFGISAVSLIFLSIGLEEFPVTHHITFPASTAVFALAPEGASVGSLPLTQVVVVGAVFGVICALFGELFQRVFYAHGDTHLDPPAAAIVFGTFLVAALSAVGVFPHSSWVPPL</sequence>
<proteinExistence type="predicted"/>
<evidence type="ECO:0000313" key="4">
    <source>
        <dbReference type="EMBL" id="MDS0295557.1"/>
    </source>
</evidence>
<feature type="transmembrane region" description="Helical" evidence="2">
    <location>
        <begin position="305"/>
        <end position="326"/>
    </location>
</feature>
<feature type="transmembrane region" description="Helical" evidence="2">
    <location>
        <begin position="231"/>
        <end position="248"/>
    </location>
</feature>
<evidence type="ECO:0000256" key="2">
    <source>
        <dbReference type="SAM" id="Phobius"/>
    </source>
</evidence>
<protein>
    <recommendedName>
        <fullName evidence="3">DUF7973 domain-containing protein</fullName>
    </recommendedName>
</protein>
<dbReference type="InterPro" id="IPR058279">
    <property type="entry name" value="DUF7973"/>
</dbReference>
<feature type="compositionally biased region" description="Acidic residues" evidence="1">
    <location>
        <begin position="199"/>
        <end position="208"/>
    </location>
</feature>
<keyword evidence="2" id="KW-1133">Transmembrane helix</keyword>
<dbReference type="Pfam" id="PF25928">
    <property type="entry name" value="DUF7973"/>
    <property type="match status" value="1"/>
</dbReference>
<accession>A0ABU2G429</accession>
<dbReference type="RefSeq" id="WP_310929483.1">
    <property type="nucleotide sequence ID" value="NZ_JAMQOQ010000004.1"/>
</dbReference>
<evidence type="ECO:0000313" key="5">
    <source>
        <dbReference type="Proteomes" id="UP001254813"/>
    </source>
</evidence>
<dbReference type="EMBL" id="JAMQOQ010000004">
    <property type="protein sequence ID" value="MDS0295557.1"/>
    <property type="molecule type" value="Genomic_DNA"/>
</dbReference>
<evidence type="ECO:0000256" key="1">
    <source>
        <dbReference type="SAM" id="MobiDB-lite"/>
    </source>
</evidence>
<feature type="domain" description="DUF7973" evidence="3">
    <location>
        <begin position="6"/>
        <end position="368"/>
    </location>
</feature>